<proteinExistence type="inferred from homology"/>
<feature type="binding site" evidence="14">
    <location>
        <position position="120"/>
    </location>
    <ligand>
        <name>[4Fe-4S] cluster</name>
        <dbReference type="ChEBI" id="CHEBI:49883"/>
    </ligand>
</feature>
<evidence type="ECO:0000256" key="8">
    <source>
        <dbReference type="ARBA" id="ARBA00024327"/>
    </source>
</evidence>
<keyword evidence="4 14" id="KW-0560">Oxidoreductase</keyword>
<evidence type="ECO:0000256" key="13">
    <source>
        <dbReference type="ARBA" id="ARBA00048441"/>
    </source>
</evidence>
<comment type="subcellular location">
    <subcellularLocation>
        <location evidence="14">Cytoplasm</location>
    </subcellularLocation>
</comment>
<keyword evidence="5 14" id="KW-0408">Iron</keyword>
<evidence type="ECO:0000256" key="14">
    <source>
        <dbReference type="HAMAP-Rule" id="MF_00063"/>
    </source>
</evidence>
<gene>
    <name evidence="14" type="primary">cysH</name>
</gene>
<comment type="pathway">
    <text evidence="8 14">Sulfur metabolism; hydrogen sulfide biosynthesis; sulfite from sulfate.</text>
</comment>
<evidence type="ECO:0000256" key="12">
    <source>
        <dbReference type="ARBA" id="ARBA00032041"/>
    </source>
</evidence>
<name>A0A0N7KXL2_9HYPH</name>
<organism evidence="16">
    <name type="scientific">Aureimonas frigidaquae</name>
    <dbReference type="NCBI Taxonomy" id="424757"/>
    <lineage>
        <taxon>Bacteria</taxon>
        <taxon>Pseudomonadati</taxon>
        <taxon>Pseudomonadota</taxon>
        <taxon>Alphaproteobacteria</taxon>
        <taxon>Hyphomicrobiales</taxon>
        <taxon>Aurantimonadaceae</taxon>
        <taxon>Aureimonas</taxon>
    </lineage>
</organism>
<dbReference type="GO" id="GO:0005737">
    <property type="term" value="C:cytoplasm"/>
    <property type="evidence" value="ECO:0007669"/>
    <property type="project" value="UniProtKB-SubCell"/>
</dbReference>
<feature type="binding site" evidence="14">
    <location>
        <position position="206"/>
    </location>
    <ligand>
        <name>[4Fe-4S] cluster</name>
        <dbReference type="ChEBI" id="CHEBI:49883"/>
    </ligand>
</feature>
<evidence type="ECO:0000256" key="3">
    <source>
        <dbReference type="ARBA" id="ARBA00022723"/>
    </source>
</evidence>
<sequence>MSHDRILAEGLDAAFPALSPLQRLERLAGTLTGRIVFTTSLGLEDQMITHLIFTAGLPIDVVTLDTGRLFPETYTLWRETEERYGRRIRARYPDAQALEALIEDQGIDGFYFGMDMRKACCGVRKVEPLARALAGASGWVTGLRRDQSANRESLDFVTYDAARGLVKANPLFDWTREDIRRFNAAENVPVNSLHDAGFLSIGCAPCTRAIAPGEPERAGRWWWEDEARKECGLHVAPDGTAVRSRAVGADPALHRA</sequence>
<evidence type="ECO:0000313" key="16">
    <source>
        <dbReference type="EMBL" id="BAT27233.1"/>
    </source>
</evidence>
<dbReference type="GO" id="GO:0004604">
    <property type="term" value="F:phosphoadenylyl-sulfate reductase (thioredoxin) activity"/>
    <property type="evidence" value="ECO:0007669"/>
    <property type="project" value="UniProtKB-UniRule"/>
</dbReference>
<dbReference type="GO" id="GO:0070814">
    <property type="term" value="P:hydrogen sulfide biosynthetic process"/>
    <property type="evidence" value="ECO:0007669"/>
    <property type="project" value="UniProtKB-UniRule"/>
</dbReference>
<dbReference type="InterPro" id="IPR014729">
    <property type="entry name" value="Rossmann-like_a/b/a_fold"/>
</dbReference>
<dbReference type="CDD" id="cd23945">
    <property type="entry name" value="PAPS_reductase"/>
    <property type="match status" value="1"/>
</dbReference>
<dbReference type="Pfam" id="PF01507">
    <property type="entry name" value="PAPS_reduct"/>
    <property type="match status" value="1"/>
</dbReference>
<dbReference type="GO" id="GO:0019344">
    <property type="term" value="P:cysteine biosynthetic process"/>
    <property type="evidence" value="ECO:0007669"/>
    <property type="project" value="InterPro"/>
</dbReference>
<dbReference type="InterPro" id="IPR011798">
    <property type="entry name" value="APS_reductase"/>
</dbReference>
<comment type="similarity">
    <text evidence="1 14">Belongs to the PAPS reductase family. CysH subfamily.</text>
</comment>
<dbReference type="SUPFAM" id="SSF52402">
    <property type="entry name" value="Adenine nucleotide alpha hydrolases-like"/>
    <property type="match status" value="1"/>
</dbReference>
<evidence type="ECO:0000256" key="11">
    <source>
        <dbReference type="ARBA" id="ARBA00030894"/>
    </source>
</evidence>
<dbReference type="PIRSF" id="PIRSF000857">
    <property type="entry name" value="PAPS_reductase"/>
    <property type="match status" value="1"/>
</dbReference>
<evidence type="ECO:0000256" key="1">
    <source>
        <dbReference type="ARBA" id="ARBA00009732"/>
    </source>
</evidence>
<dbReference type="OrthoDB" id="9794018at2"/>
<accession>A0A0N7KXL2</accession>
<feature type="domain" description="Phosphoadenosine phosphosulphate reductase" evidence="15">
    <location>
        <begin position="35"/>
        <end position="209"/>
    </location>
</feature>
<dbReference type="AlphaFoldDB" id="A0A0N7KXL2"/>
<dbReference type="Gene3D" id="3.40.50.620">
    <property type="entry name" value="HUPs"/>
    <property type="match status" value="1"/>
</dbReference>
<protein>
    <recommendedName>
        <fullName evidence="10 14">Adenosine 5'-phosphosulfate reductase</fullName>
        <shortName evidence="14">APS reductase</shortName>
        <ecNumber evidence="9 14">1.8.4.10</ecNumber>
    </recommendedName>
    <alternativeName>
        <fullName evidence="12 14">5'-adenylylsulfate reductase</fullName>
    </alternativeName>
    <alternativeName>
        <fullName evidence="11 14">Thioredoxin-dependent 5'-adenylylsulfate reductase</fullName>
    </alternativeName>
</protein>
<feature type="binding site" evidence="14">
    <location>
        <position position="121"/>
    </location>
    <ligand>
        <name>[4Fe-4S] cluster</name>
        <dbReference type="ChEBI" id="CHEBI:49883"/>
    </ligand>
</feature>
<evidence type="ECO:0000256" key="9">
    <source>
        <dbReference type="ARBA" id="ARBA00024386"/>
    </source>
</evidence>
<evidence type="ECO:0000259" key="15">
    <source>
        <dbReference type="Pfam" id="PF01507"/>
    </source>
</evidence>
<reference evidence="16" key="1">
    <citation type="journal article" date="2015" name="Proc. Natl. Acad. Sci. U.S.A.">
        <title>Bacterial clade with the ribosomal RNA operon on a small plasmid rather than the chromosome.</title>
        <authorList>
            <person name="Anda M."/>
            <person name="Ohtsubo Y."/>
            <person name="Okubo T."/>
            <person name="Sugawara M."/>
            <person name="Nagata Y."/>
            <person name="Tsuda M."/>
            <person name="Minamisawa K."/>
            <person name="Mitsui H."/>
        </authorList>
    </citation>
    <scope>NUCLEOTIDE SEQUENCE</scope>
    <source>
        <strain evidence="16">JCM 14755</strain>
    </source>
</reference>
<dbReference type="EC" id="1.8.4.10" evidence="9 14"/>
<evidence type="ECO:0000256" key="6">
    <source>
        <dbReference type="ARBA" id="ARBA00023014"/>
    </source>
</evidence>
<dbReference type="RefSeq" id="WP_062228313.1">
    <property type="nucleotide sequence ID" value="NZ_BBWR01000012.1"/>
</dbReference>
<comment type="cofactor">
    <cofactor evidence="14">
        <name>[4Fe-4S] cluster</name>
        <dbReference type="ChEBI" id="CHEBI:49883"/>
    </cofactor>
    <text evidence="14">Binds 1 [4Fe-4S] cluster per subunit.</text>
</comment>
<dbReference type="InterPro" id="IPR002500">
    <property type="entry name" value="PAPS_reduct_dom"/>
</dbReference>
<comment type="function">
    <text evidence="7 14">Catalyzes the formation of sulfite from adenosine 5'-phosphosulfate (APS) using thioredoxin as an electron donor.</text>
</comment>
<evidence type="ECO:0000256" key="10">
    <source>
        <dbReference type="ARBA" id="ARBA00029514"/>
    </source>
</evidence>
<dbReference type="GO" id="GO:0043866">
    <property type="term" value="F:adenylyl-sulfate reductase (thioredoxin) activity"/>
    <property type="evidence" value="ECO:0007669"/>
    <property type="project" value="UniProtKB-EC"/>
</dbReference>
<dbReference type="HAMAP" id="MF_00063">
    <property type="entry name" value="CysH"/>
    <property type="match status" value="1"/>
</dbReference>
<dbReference type="GO" id="GO:0051539">
    <property type="term" value="F:4 iron, 4 sulfur cluster binding"/>
    <property type="evidence" value="ECO:0007669"/>
    <property type="project" value="UniProtKB-UniRule"/>
</dbReference>
<dbReference type="NCBIfam" id="TIGR02055">
    <property type="entry name" value="APS_reductase"/>
    <property type="match status" value="1"/>
</dbReference>
<dbReference type="PANTHER" id="PTHR46482">
    <property type="entry name" value="5'-ADENYLYLSULFATE REDUCTASE 3, CHLOROPLASTIC"/>
    <property type="match status" value="1"/>
</dbReference>
<dbReference type="EMBL" id="LC066375">
    <property type="protein sequence ID" value="BAT27233.1"/>
    <property type="molecule type" value="Genomic_DNA"/>
</dbReference>
<dbReference type="GO" id="GO:0046872">
    <property type="term" value="F:metal ion binding"/>
    <property type="evidence" value="ECO:0007669"/>
    <property type="project" value="UniProtKB-KW"/>
</dbReference>
<keyword evidence="6 14" id="KW-0411">Iron-sulfur</keyword>
<dbReference type="PANTHER" id="PTHR46482:SF9">
    <property type="entry name" value="5'-ADENYLYLSULFATE REDUCTASE 1, CHLOROPLASTIC"/>
    <property type="match status" value="1"/>
</dbReference>
<feature type="binding site" evidence="14">
    <location>
        <position position="203"/>
    </location>
    <ligand>
        <name>[4Fe-4S] cluster</name>
        <dbReference type="ChEBI" id="CHEBI:49883"/>
    </ligand>
</feature>
<dbReference type="GO" id="GO:0019379">
    <property type="term" value="P:sulfate assimilation, phosphoadenylyl sulfate reduction by phosphoadenylyl-sulfate reductase (thioredoxin)"/>
    <property type="evidence" value="ECO:0007669"/>
    <property type="project" value="UniProtKB-UniRule"/>
</dbReference>
<evidence type="ECO:0000256" key="7">
    <source>
        <dbReference type="ARBA" id="ARBA00024298"/>
    </source>
</evidence>
<evidence type="ECO:0000256" key="5">
    <source>
        <dbReference type="ARBA" id="ARBA00023004"/>
    </source>
</evidence>
<keyword evidence="3 14" id="KW-0479">Metal-binding</keyword>
<evidence type="ECO:0000256" key="4">
    <source>
        <dbReference type="ARBA" id="ARBA00023002"/>
    </source>
</evidence>
<dbReference type="InterPro" id="IPR004511">
    <property type="entry name" value="PAPS/APS_Rdtase"/>
</dbReference>
<evidence type="ECO:0000256" key="2">
    <source>
        <dbReference type="ARBA" id="ARBA00022490"/>
    </source>
</evidence>
<feature type="active site" description="Nucleophile; cysteine thiosulfonate intermediate" evidence="14">
    <location>
        <position position="231"/>
    </location>
</feature>
<comment type="catalytic activity">
    <reaction evidence="13 14">
        <text>[thioredoxin]-disulfide + sulfite + AMP + 2 H(+) = adenosine 5'-phosphosulfate + [thioredoxin]-dithiol</text>
        <dbReference type="Rhea" id="RHEA:21976"/>
        <dbReference type="Rhea" id="RHEA-COMP:10698"/>
        <dbReference type="Rhea" id="RHEA-COMP:10700"/>
        <dbReference type="ChEBI" id="CHEBI:15378"/>
        <dbReference type="ChEBI" id="CHEBI:17359"/>
        <dbReference type="ChEBI" id="CHEBI:29950"/>
        <dbReference type="ChEBI" id="CHEBI:50058"/>
        <dbReference type="ChEBI" id="CHEBI:58243"/>
        <dbReference type="ChEBI" id="CHEBI:456215"/>
        <dbReference type="EC" id="1.8.4.10"/>
    </reaction>
</comment>
<dbReference type="NCBIfam" id="NF002537">
    <property type="entry name" value="PRK02090.1"/>
    <property type="match status" value="1"/>
</dbReference>
<keyword evidence="2 14" id="KW-0963">Cytoplasm</keyword>